<feature type="region of interest" description="Disordered" evidence="1">
    <location>
        <begin position="1"/>
        <end position="20"/>
    </location>
</feature>
<reference evidence="2 3" key="1">
    <citation type="journal article" date="2021" name="bioRxiv">
        <title>Chromosome-scale and haplotype-resolved genome assembly of a tetraploid potato cultivar.</title>
        <authorList>
            <person name="Sun H."/>
            <person name="Jiao W.-B."/>
            <person name="Krause K."/>
            <person name="Campoy J.A."/>
            <person name="Goel M."/>
            <person name="Folz-Donahue K."/>
            <person name="Kukat C."/>
            <person name="Huettel B."/>
            <person name="Schneeberger K."/>
        </authorList>
    </citation>
    <scope>NUCLEOTIDE SEQUENCE [LARGE SCALE GENOMIC DNA]</scope>
    <source>
        <strain evidence="2">SolTubOtavaFocal</strain>
        <tissue evidence="2">Leaves</tissue>
    </source>
</reference>
<evidence type="ECO:0000256" key="1">
    <source>
        <dbReference type="SAM" id="MobiDB-lite"/>
    </source>
</evidence>
<feature type="compositionally biased region" description="Polar residues" evidence="1">
    <location>
        <begin position="1"/>
        <end position="11"/>
    </location>
</feature>
<accession>A0ABQ7UI54</accession>
<dbReference type="EMBL" id="JAIVGD010000019">
    <property type="protein sequence ID" value="KAH0749294.1"/>
    <property type="molecule type" value="Genomic_DNA"/>
</dbReference>
<comment type="caution">
    <text evidence="2">The sequence shown here is derived from an EMBL/GenBank/DDBJ whole genome shotgun (WGS) entry which is preliminary data.</text>
</comment>
<name>A0ABQ7UI54_SOLTU</name>
<protein>
    <submittedName>
        <fullName evidence="2">Uncharacterized protein</fullName>
    </submittedName>
</protein>
<organism evidence="2 3">
    <name type="scientific">Solanum tuberosum</name>
    <name type="common">Potato</name>
    <dbReference type="NCBI Taxonomy" id="4113"/>
    <lineage>
        <taxon>Eukaryota</taxon>
        <taxon>Viridiplantae</taxon>
        <taxon>Streptophyta</taxon>
        <taxon>Embryophyta</taxon>
        <taxon>Tracheophyta</taxon>
        <taxon>Spermatophyta</taxon>
        <taxon>Magnoliopsida</taxon>
        <taxon>eudicotyledons</taxon>
        <taxon>Gunneridae</taxon>
        <taxon>Pentapetalae</taxon>
        <taxon>asterids</taxon>
        <taxon>lamiids</taxon>
        <taxon>Solanales</taxon>
        <taxon>Solanaceae</taxon>
        <taxon>Solanoideae</taxon>
        <taxon>Solaneae</taxon>
        <taxon>Solanum</taxon>
    </lineage>
</organism>
<proteinExistence type="predicted"/>
<sequence>MAESTISQTEVLDSPVPLSPENLVCSPTPVVSENKSQDFGAQSVAKPLDEHVSGETEAGSMAVSLTMSKQLFEGDLPEGTGLVSCILNAGAELMAVQNLASLRGVD</sequence>
<dbReference type="Proteomes" id="UP000826656">
    <property type="component" value="Unassembled WGS sequence"/>
</dbReference>
<evidence type="ECO:0000313" key="3">
    <source>
        <dbReference type="Proteomes" id="UP000826656"/>
    </source>
</evidence>
<gene>
    <name evidence="2" type="ORF">KY290_028526</name>
</gene>
<keyword evidence="3" id="KW-1185">Reference proteome</keyword>
<evidence type="ECO:0000313" key="2">
    <source>
        <dbReference type="EMBL" id="KAH0749294.1"/>
    </source>
</evidence>